<comment type="caution">
    <text evidence="2">The sequence shown here is derived from an EMBL/GenBank/DDBJ whole genome shotgun (WGS) entry which is preliminary data.</text>
</comment>
<reference evidence="2" key="1">
    <citation type="submission" date="2021-12" db="EMBL/GenBank/DDBJ databases">
        <title>Comparative genomics, transcriptomics and evolutionary studies reveal genomic signatures of adaptation to plant cell wall in hemibiotrophic fungi.</title>
        <authorList>
            <consortium name="DOE Joint Genome Institute"/>
            <person name="Baroncelli R."/>
            <person name="Diaz J.F."/>
            <person name="Benocci T."/>
            <person name="Peng M."/>
            <person name="Battaglia E."/>
            <person name="Haridas S."/>
            <person name="Andreopoulos W."/>
            <person name="Labutti K."/>
            <person name="Pangilinan J."/>
            <person name="Floch G.L."/>
            <person name="Makela M.R."/>
            <person name="Henrissat B."/>
            <person name="Grigoriev I.V."/>
            <person name="Crouch J.A."/>
            <person name="De Vries R.P."/>
            <person name="Sukno S.A."/>
            <person name="Thon M.R."/>
        </authorList>
    </citation>
    <scope>NUCLEOTIDE SEQUENCE</scope>
    <source>
        <strain evidence="2">CBS 112980</strain>
    </source>
</reference>
<dbReference type="AlphaFoldDB" id="A0AAD8XKP1"/>
<name>A0AAD8XKP1_GLOAC</name>
<evidence type="ECO:0000256" key="1">
    <source>
        <dbReference type="SAM" id="MobiDB-lite"/>
    </source>
</evidence>
<gene>
    <name evidence="2" type="ORF">BDZ83DRAFT_69015</name>
</gene>
<sequence length="89" mass="9992">MERGLMRQPANSRNSKHGTEGRRKKQIYRKDLPIEIPGVHGPARSRETPCNDTFCRTRTKRDNALCCATRTGSDCSGHTIGGLVRRLGR</sequence>
<evidence type="ECO:0000313" key="2">
    <source>
        <dbReference type="EMBL" id="KAK1729140.1"/>
    </source>
</evidence>
<proteinExistence type="predicted"/>
<accession>A0AAD8XKP1</accession>
<protein>
    <submittedName>
        <fullName evidence="2">Uncharacterized protein</fullName>
    </submittedName>
</protein>
<evidence type="ECO:0000313" key="3">
    <source>
        <dbReference type="Proteomes" id="UP001244207"/>
    </source>
</evidence>
<dbReference type="RefSeq" id="XP_060369195.1">
    <property type="nucleotide sequence ID" value="XM_060511303.1"/>
</dbReference>
<organism evidence="2 3">
    <name type="scientific">Glomerella acutata</name>
    <name type="common">Colletotrichum acutatum</name>
    <dbReference type="NCBI Taxonomy" id="27357"/>
    <lineage>
        <taxon>Eukaryota</taxon>
        <taxon>Fungi</taxon>
        <taxon>Dikarya</taxon>
        <taxon>Ascomycota</taxon>
        <taxon>Pezizomycotina</taxon>
        <taxon>Sordariomycetes</taxon>
        <taxon>Hypocreomycetidae</taxon>
        <taxon>Glomerellales</taxon>
        <taxon>Glomerellaceae</taxon>
        <taxon>Colletotrichum</taxon>
        <taxon>Colletotrichum acutatum species complex</taxon>
    </lineage>
</organism>
<feature type="region of interest" description="Disordered" evidence="1">
    <location>
        <begin position="1"/>
        <end position="27"/>
    </location>
</feature>
<dbReference type="EMBL" id="JAHMHS010000013">
    <property type="protein sequence ID" value="KAK1729140.1"/>
    <property type="molecule type" value="Genomic_DNA"/>
</dbReference>
<dbReference type="GeneID" id="85395202"/>
<dbReference type="Proteomes" id="UP001244207">
    <property type="component" value="Unassembled WGS sequence"/>
</dbReference>
<keyword evidence="3" id="KW-1185">Reference proteome</keyword>